<sequence>MQDFSNDSQMFVGNDDVDHLNIAMDYVYNMTNNRKDRKQQKCKTDVTKREKQLNKNKRCKKEFKLRRSSPIYNKLYRLFITDHDTYDGQWLVNKYNIEHDKYGLLLVRIGDGIYQYDMGKLCDADERFSCGCIKYCDCMDDFDWGWYRD</sequence>
<accession>A0A2I2L3C5</accession>
<name>A0A2I2L3C5_9VIRU</name>
<organism evidence="1">
    <name type="scientific">Orpheovirus IHUMI-LCC2</name>
    <dbReference type="NCBI Taxonomy" id="2023057"/>
    <lineage>
        <taxon>Viruses</taxon>
        <taxon>Varidnaviria</taxon>
        <taxon>Bamfordvirae</taxon>
        <taxon>Nucleocytoviricota</taxon>
        <taxon>Megaviricetes</taxon>
        <taxon>Pimascovirales</taxon>
        <taxon>Ocovirineae</taxon>
        <taxon>Orpheoviridae</taxon>
        <taxon>Alphaorpheovirus</taxon>
        <taxon>Alphaorpheovirus massiliense</taxon>
    </lineage>
</organism>
<protein>
    <submittedName>
        <fullName evidence="1">Uncharacterized protein</fullName>
    </submittedName>
</protein>
<dbReference type="KEGG" id="vg:35381787"/>
<gene>
    <name evidence="1" type="ORF">ORPV_113</name>
</gene>
<dbReference type="GeneID" id="35381787"/>
<dbReference type="Proteomes" id="UP000236316">
    <property type="component" value="Segment"/>
</dbReference>
<reference evidence="1" key="1">
    <citation type="submission" date="2017-08" db="EMBL/GenBank/DDBJ databases">
        <authorList>
            <consortium name="Urmite Genomes"/>
        </authorList>
    </citation>
    <scope>NUCLEOTIDE SEQUENCE [LARGE SCALE GENOMIC DNA]</scope>
    <source>
        <strain evidence="1">IHUMI-LCC2</strain>
    </source>
</reference>
<evidence type="ECO:0000313" key="1">
    <source>
        <dbReference type="EMBL" id="SNW62017.1"/>
    </source>
</evidence>
<keyword evidence="2" id="KW-1185">Reference proteome</keyword>
<proteinExistence type="predicted"/>
<evidence type="ECO:0000313" key="2">
    <source>
        <dbReference type="Proteomes" id="UP000236316"/>
    </source>
</evidence>
<dbReference type="RefSeq" id="YP_009448319.1">
    <property type="nucleotide sequence ID" value="NC_036594.1"/>
</dbReference>
<dbReference type="EMBL" id="LT906555">
    <property type="protein sequence ID" value="SNW62017.1"/>
    <property type="molecule type" value="Genomic_DNA"/>
</dbReference>